<feature type="transmembrane region" description="Helical" evidence="12">
    <location>
        <begin position="20"/>
        <end position="39"/>
    </location>
</feature>
<evidence type="ECO:0000256" key="7">
    <source>
        <dbReference type="ARBA" id="ARBA00023136"/>
    </source>
</evidence>
<comment type="caution">
    <text evidence="13">The sequence shown here is derived from an EMBL/GenBank/DDBJ whole genome shotgun (WGS) entry which is preliminary data.</text>
</comment>
<sequence>MYSLESLVIYISLNKAVKDIPYFGWLSFILVCFFVYIVWREQVCWCVTGEVVVWEQVVYKFEFSVAVTCSSWISLLSSSSPVPRITQQPPTNQPTPKPTTTHNIHQTNTCCSFAKGPMHTIAQRINAVSAVATTTIIFLVAGIALIGLFEKPVFEPARVEISDVEVLWGHDRRDHFDRRDREWTNFRFAVEADLRPIFRYNTKQIFVYLVADYSTPEFPSNEVVLWDRIIRNPRDAKINLSGARNKYAFKHIGGSFKDVNATYTLHYNLMPKVGALTWGIAGQTKSSVPFPPVNYRKPLNR</sequence>
<dbReference type="GO" id="GO:0045047">
    <property type="term" value="P:protein targeting to ER"/>
    <property type="evidence" value="ECO:0007669"/>
    <property type="project" value="TreeGrafter"/>
</dbReference>
<keyword evidence="4" id="KW-0256">Endoplasmic reticulum</keyword>
<proteinExistence type="inferred from homology"/>
<comment type="function">
    <text evidence="10">Essential component of the signal peptidase complex (SPC) which catalyzes the cleavage of N-terminal signal sequences from nascent proteins as they are translocated into the lumen of the endoplasmic reticulum. Essential for the SPC catalytic activity, possibly by stabilizing and positioning the active center of the complex close to the lumenal surface. Essential for viability.</text>
</comment>
<reference evidence="15 16" key="1">
    <citation type="submission" date="2019-05" db="EMBL/GenBank/DDBJ databases">
        <title>Emergence of the Ug99 lineage of the wheat stem rust pathogen through somatic hybridization.</title>
        <authorList>
            <person name="Li F."/>
            <person name="Upadhyaya N.M."/>
            <person name="Sperschneider J."/>
            <person name="Matny O."/>
            <person name="Nguyen-Phuc H."/>
            <person name="Mago R."/>
            <person name="Raley C."/>
            <person name="Miller M.E."/>
            <person name="Silverstein K.A.T."/>
            <person name="Henningsen E."/>
            <person name="Hirsch C.D."/>
            <person name="Visser B."/>
            <person name="Pretorius Z.A."/>
            <person name="Steffenson B.J."/>
            <person name="Schwessinger B."/>
            <person name="Dodds P.N."/>
            <person name="Figueroa M."/>
        </authorList>
    </citation>
    <scope>NUCLEOTIDE SEQUENCE [LARGE SCALE GENOMIC DNA]</scope>
    <source>
        <strain evidence="13">21-0</strain>
        <strain evidence="14 16">Ug99</strain>
    </source>
</reference>
<dbReference type="EMBL" id="VSWC01000080">
    <property type="protein sequence ID" value="KAA1093114.1"/>
    <property type="molecule type" value="Genomic_DNA"/>
</dbReference>
<feature type="compositionally biased region" description="Low complexity" evidence="11">
    <location>
        <begin position="81"/>
        <end position="90"/>
    </location>
</feature>
<dbReference type="InterPro" id="IPR007653">
    <property type="entry name" value="SPC3"/>
</dbReference>
<evidence type="ECO:0000256" key="2">
    <source>
        <dbReference type="ARBA" id="ARBA00009289"/>
    </source>
</evidence>
<evidence type="ECO:0000256" key="1">
    <source>
        <dbReference type="ARBA" id="ARBA00004648"/>
    </source>
</evidence>
<comment type="similarity">
    <text evidence="2">Belongs to the SPCS3 family.</text>
</comment>
<dbReference type="GO" id="GO:0006465">
    <property type="term" value="P:signal peptide processing"/>
    <property type="evidence" value="ECO:0007669"/>
    <property type="project" value="InterPro"/>
</dbReference>
<accession>A0A5B0NX58</accession>
<keyword evidence="6 12" id="KW-1133">Transmembrane helix</keyword>
<dbReference type="EMBL" id="VDEP01000042">
    <property type="protein sequence ID" value="KAA1135003.1"/>
    <property type="molecule type" value="Genomic_DNA"/>
</dbReference>
<evidence type="ECO:0000313" key="16">
    <source>
        <dbReference type="Proteomes" id="UP000325313"/>
    </source>
</evidence>
<evidence type="ECO:0000256" key="5">
    <source>
        <dbReference type="ARBA" id="ARBA00022968"/>
    </source>
</evidence>
<dbReference type="Pfam" id="PF04573">
    <property type="entry name" value="SPC22"/>
    <property type="match status" value="1"/>
</dbReference>
<gene>
    <name evidence="13" type="ORF">PGT21_025731</name>
    <name evidence="14" type="ORF">PGTUg99_006241</name>
</gene>
<comment type="subcellular location">
    <subcellularLocation>
        <location evidence="1">Endoplasmic reticulum membrane</location>
        <topology evidence="1">Single-pass type II membrane protein</topology>
    </subcellularLocation>
</comment>
<dbReference type="Proteomes" id="UP000325313">
    <property type="component" value="Unassembled WGS sequence"/>
</dbReference>
<evidence type="ECO:0000256" key="11">
    <source>
        <dbReference type="SAM" id="MobiDB-lite"/>
    </source>
</evidence>
<organism evidence="13 15">
    <name type="scientific">Puccinia graminis f. sp. tritici</name>
    <dbReference type="NCBI Taxonomy" id="56615"/>
    <lineage>
        <taxon>Eukaryota</taxon>
        <taxon>Fungi</taxon>
        <taxon>Dikarya</taxon>
        <taxon>Basidiomycota</taxon>
        <taxon>Pucciniomycotina</taxon>
        <taxon>Pucciniomycetes</taxon>
        <taxon>Pucciniales</taxon>
        <taxon>Pucciniaceae</taxon>
        <taxon>Puccinia</taxon>
    </lineage>
</organism>
<evidence type="ECO:0000313" key="13">
    <source>
        <dbReference type="EMBL" id="KAA1093114.1"/>
    </source>
</evidence>
<evidence type="ECO:0000313" key="14">
    <source>
        <dbReference type="EMBL" id="KAA1135003.1"/>
    </source>
</evidence>
<dbReference type="AlphaFoldDB" id="A0A5B0NX58"/>
<evidence type="ECO:0000256" key="10">
    <source>
        <dbReference type="ARBA" id="ARBA00045670"/>
    </source>
</evidence>
<evidence type="ECO:0000256" key="9">
    <source>
        <dbReference type="ARBA" id="ARBA00033146"/>
    </source>
</evidence>
<evidence type="ECO:0000256" key="12">
    <source>
        <dbReference type="SAM" id="Phobius"/>
    </source>
</evidence>
<keyword evidence="5" id="KW-0735">Signal-anchor</keyword>
<evidence type="ECO:0000256" key="8">
    <source>
        <dbReference type="ARBA" id="ARBA00029556"/>
    </source>
</evidence>
<keyword evidence="7 12" id="KW-0472">Membrane</keyword>
<dbReference type="Proteomes" id="UP000324748">
    <property type="component" value="Unassembled WGS sequence"/>
</dbReference>
<name>A0A5B0NX58_PUCGR</name>
<protein>
    <recommendedName>
        <fullName evidence="8">Signal peptidase complex subunit 3</fullName>
    </recommendedName>
    <alternativeName>
        <fullName evidence="9">Microsomal signal peptidase subunit 3</fullName>
    </alternativeName>
</protein>
<evidence type="ECO:0000256" key="3">
    <source>
        <dbReference type="ARBA" id="ARBA00022692"/>
    </source>
</evidence>
<dbReference type="OrthoDB" id="10261524at2759"/>
<evidence type="ECO:0000256" key="6">
    <source>
        <dbReference type="ARBA" id="ARBA00022989"/>
    </source>
</evidence>
<evidence type="ECO:0000313" key="15">
    <source>
        <dbReference type="Proteomes" id="UP000324748"/>
    </source>
</evidence>
<evidence type="ECO:0000256" key="4">
    <source>
        <dbReference type="ARBA" id="ARBA00022824"/>
    </source>
</evidence>
<dbReference type="GO" id="GO:0005787">
    <property type="term" value="C:signal peptidase complex"/>
    <property type="evidence" value="ECO:0007669"/>
    <property type="project" value="InterPro"/>
</dbReference>
<feature type="transmembrane region" description="Helical" evidence="12">
    <location>
        <begin position="125"/>
        <end position="149"/>
    </location>
</feature>
<dbReference type="PANTHER" id="PTHR12804">
    <property type="entry name" value="MICROSOMAL SIGNAL PEPTIDASE 23 KD SUBUNIT SPC22/23"/>
    <property type="match status" value="1"/>
</dbReference>
<keyword evidence="3 12" id="KW-0812">Transmembrane</keyword>
<keyword evidence="15" id="KW-1185">Reference proteome</keyword>
<dbReference type="PANTHER" id="PTHR12804:SF0">
    <property type="entry name" value="SIGNAL PEPTIDASE COMPLEX SUBUNIT 3"/>
    <property type="match status" value="1"/>
</dbReference>
<feature type="region of interest" description="Disordered" evidence="11">
    <location>
        <begin position="81"/>
        <end position="101"/>
    </location>
</feature>